<organism evidence="6 7">
    <name type="scientific">Hydrogenophaga bisanensis</name>
    <dbReference type="NCBI Taxonomy" id="439611"/>
    <lineage>
        <taxon>Bacteria</taxon>
        <taxon>Pseudomonadati</taxon>
        <taxon>Pseudomonadota</taxon>
        <taxon>Betaproteobacteria</taxon>
        <taxon>Burkholderiales</taxon>
        <taxon>Comamonadaceae</taxon>
        <taxon>Hydrogenophaga</taxon>
    </lineage>
</organism>
<evidence type="ECO:0000256" key="4">
    <source>
        <dbReference type="ARBA" id="ARBA00023163"/>
    </source>
</evidence>
<dbReference type="InterPro" id="IPR036390">
    <property type="entry name" value="WH_DNA-bd_sf"/>
</dbReference>
<comment type="similarity">
    <text evidence="1">Belongs to the LysR transcriptional regulatory family.</text>
</comment>
<dbReference type="SUPFAM" id="SSF53850">
    <property type="entry name" value="Periplasmic binding protein-like II"/>
    <property type="match status" value="1"/>
</dbReference>
<dbReference type="RefSeq" id="WP_382258332.1">
    <property type="nucleotide sequence ID" value="NZ_JBHTBX010000008.1"/>
</dbReference>
<dbReference type="PRINTS" id="PR00039">
    <property type="entry name" value="HTHLYSR"/>
</dbReference>
<evidence type="ECO:0000313" key="7">
    <source>
        <dbReference type="Proteomes" id="UP001596495"/>
    </source>
</evidence>
<dbReference type="Pfam" id="PF00126">
    <property type="entry name" value="HTH_1"/>
    <property type="match status" value="1"/>
</dbReference>
<accession>A0ABW2RC44</accession>
<dbReference type="EMBL" id="JBHTBX010000008">
    <property type="protein sequence ID" value="MFC7435524.1"/>
    <property type="molecule type" value="Genomic_DNA"/>
</dbReference>
<dbReference type="PANTHER" id="PTHR30419:SF8">
    <property type="entry name" value="NITROGEN ASSIMILATION TRANSCRIPTIONAL ACTIVATOR-RELATED"/>
    <property type="match status" value="1"/>
</dbReference>
<dbReference type="InterPro" id="IPR050950">
    <property type="entry name" value="HTH-type_LysR_regulators"/>
</dbReference>
<gene>
    <name evidence="6" type="ORF">ACFQNJ_13500</name>
</gene>
<protein>
    <submittedName>
        <fullName evidence="6">LysR substrate-binding domain-containing protein</fullName>
    </submittedName>
</protein>
<evidence type="ECO:0000256" key="2">
    <source>
        <dbReference type="ARBA" id="ARBA00023015"/>
    </source>
</evidence>
<dbReference type="PROSITE" id="PS50931">
    <property type="entry name" value="HTH_LYSR"/>
    <property type="match status" value="1"/>
</dbReference>
<reference evidence="7" key="1">
    <citation type="journal article" date="2019" name="Int. J. Syst. Evol. Microbiol.">
        <title>The Global Catalogue of Microorganisms (GCM) 10K type strain sequencing project: providing services to taxonomists for standard genome sequencing and annotation.</title>
        <authorList>
            <consortium name="The Broad Institute Genomics Platform"/>
            <consortium name="The Broad Institute Genome Sequencing Center for Infectious Disease"/>
            <person name="Wu L."/>
            <person name="Ma J."/>
        </authorList>
    </citation>
    <scope>NUCLEOTIDE SEQUENCE [LARGE SCALE GENOMIC DNA]</scope>
    <source>
        <strain evidence="7">CCUG 54518</strain>
    </source>
</reference>
<dbReference type="Proteomes" id="UP001596495">
    <property type="component" value="Unassembled WGS sequence"/>
</dbReference>
<feature type="domain" description="HTH lysR-type" evidence="5">
    <location>
        <begin position="20"/>
        <end position="75"/>
    </location>
</feature>
<name>A0ABW2RC44_9BURK</name>
<evidence type="ECO:0000313" key="6">
    <source>
        <dbReference type="EMBL" id="MFC7435524.1"/>
    </source>
</evidence>
<keyword evidence="4" id="KW-0804">Transcription</keyword>
<comment type="caution">
    <text evidence="6">The sequence shown here is derived from an EMBL/GenBank/DDBJ whole genome shotgun (WGS) entry which is preliminary data.</text>
</comment>
<dbReference type="Pfam" id="PF03466">
    <property type="entry name" value="LysR_substrate"/>
    <property type="match status" value="1"/>
</dbReference>
<dbReference type="PANTHER" id="PTHR30419">
    <property type="entry name" value="HTH-TYPE TRANSCRIPTIONAL REGULATOR YBHD"/>
    <property type="match status" value="1"/>
</dbReference>
<keyword evidence="3" id="KW-0238">DNA-binding</keyword>
<dbReference type="SUPFAM" id="SSF46785">
    <property type="entry name" value="Winged helix' DNA-binding domain"/>
    <property type="match status" value="1"/>
</dbReference>
<dbReference type="InterPro" id="IPR000847">
    <property type="entry name" value="LysR_HTH_N"/>
</dbReference>
<dbReference type="Gene3D" id="3.40.190.290">
    <property type="match status" value="1"/>
</dbReference>
<dbReference type="InterPro" id="IPR005119">
    <property type="entry name" value="LysR_subst-bd"/>
</dbReference>
<keyword evidence="7" id="KW-1185">Reference proteome</keyword>
<dbReference type="Gene3D" id="1.10.10.10">
    <property type="entry name" value="Winged helix-like DNA-binding domain superfamily/Winged helix DNA-binding domain"/>
    <property type="match status" value="1"/>
</dbReference>
<proteinExistence type="inferred from homology"/>
<keyword evidence="2" id="KW-0805">Transcription regulation</keyword>
<evidence type="ECO:0000256" key="3">
    <source>
        <dbReference type="ARBA" id="ARBA00023125"/>
    </source>
</evidence>
<evidence type="ECO:0000259" key="5">
    <source>
        <dbReference type="PROSITE" id="PS50931"/>
    </source>
</evidence>
<dbReference type="InterPro" id="IPR036388">
    <property type="entry name" value="WH-like_DNA-bd_sf"/>
</dbReference>
<evidence type="ECO:0000256" key="1">
    <source>
        <dbReference type="ARBA" id="ARBA00009437"/>
    </source>
</evidence>
<sequence length="315" mass="33660">MPSAPASAVLYARLLGRARLRHLQLMVAIADQGNLRRAAEQVGVTQPAATQALAELEQLIDTPLFERHARGMRTTAAGQLLIPVVRQMLAALQASTESLSALQQGEGLLRIGMIPAAASSLARLVVRDFVSRHPGIRLEVREDKGEHLMESLISGGLDAVLSRQPSPLPALVTFHPLLQDEAVVLAGRQHPLAGQPGLRMADLVQARWLLAPAGMRVRDLMDRFSATADASLHIHPVTTTSLAFLVEILKDNETLVLIPRSLGYSLCAWGLACALDVTDVSALEGIGLLATPESLKHPAMQSMLDVLQQGAAAIA</sequence>